<dbReference type="EMBL" id="JASCZI010120833">
    <property type="protein sequence ID" value="MED6155122.1"/>
    <property type="molecule type" value="Genomic_DNA"/>
</dbReference>
<keyword evidence="7" id="KW-0443">Lipid metabolism</keyword>
<reference evidence="9 10" key="1">
    <citation type="journal article" date="2023" name="Plants (Basel)">
        <title>Bridging the Gap: Combining Genomics and Transcriptomics Approaches to Understand Stylosanthes scabra, an Orphan Legume from the Brazilian Caatinga.</title>
        <authorList>
            <person name="Ferreira-Neto J.R.C."/>
            <person name="da Silva M.D."/>
            <person name="Binneck E."/>
            <person name="de Melo N.F."/>
            <person name="da Silva R.H."/>
            <person name="de Melo A.L.T.M."/>
            <person name="Pandolfi V."/>
            <person name="Bustamante F.O."/>
            <person name="Brasileiro-Vidal A.C."/>
            <person name="Benko-Iseppon A.M."/>
        </authorList>
    </citation>
    <scope>NUCLEOTIDE SEQUENCE [LARGE SCALE GENOMIC DNA]</scope>
    <source>
        <tissue evidence="9">Leaves</tissue>
    </source>
</reference>
<evidence type="ECO:0000256" key="8">
    <source>
        <dbReference type="SAM" id="SignalP"/>
    </source>
</evidence>
<organism evidence="9 10">
    <name type="scientific">Stylosanthes scabra</name>
    <dbReference type="NCBI Taxonomy" id="79078"/>
    <lineage>
        <taxon>Eukaryota</taxon>
        <taxon>Viridiplantae</taxon>
        <taxon>Streptophyta</taxon>
        <taxon>Embryophyta</taxon>
        <taxon>Tracheophyta</taxon>
        <taxon>Spermatophyta</taxon>
        <taxon>Magnoliopsida</taxon>
        <taxon>eudicotyledons</taxon>
        <taxon>Gunneridae</taxon>
        <taxon>Pentapetalae</taxon>
        <taxon>rosids</taxon>
        <taxon>fabids</taxon>
        <taxon>Fabales</taxon>
        <taxon>Fabaceae</taxon>
        <taxon>Papilionoideae</taxon>
        <taxon>50 kb inversion clade</taxon>
        <taxon>dalbergioids sensu lato</taxon>
        <taxon>Dalbergieae</taxon>
        <taxon>Pterocarpus clade</taxon>
        <taxon>Stylosanthes</taxon>
    </lineage>
</organism>
<evidence type="ECO:0000256" key="4">
    <source>
        <dbReference type="ARBA" id="ARBA00022729"/>
    </source>
</evidence>
<comment type="caution">
    <text evidence="9">The sequence shown here is derived from an EMBL/GenBank/DDBJ whole genome shotgun (WGS) entry which is preliminary data.</text>
</comment>
<accession>A0ABU6U1T6</accession>
<evidence type="ECO:0000256" key="3">
    <source>
        <dbReference type="ARBA" id="ARBA00022525"/>
    </source>
</evidence>
<proteinExistence type="inferred from homology"/>
<keyword evidence="4 8" id="KW-0732">Signal</keyword>
<evidence type="ECO:0000256" key="2">
    <source>
        <dbReference type="ARBA" id="ARBA00008668"/>
    </source>
</evidence>
<gene>
    <name evidence="9" type="ORF">PIB30_002325</name>
</gene>
<evidence type="ECO:0000256" key="6">
    <source>
        <dbReference type="ARBA" id="ARBA00022963"/>
    </source>
</evidence>
<dbReference type="InterPro" id="IPR035669">
    <property type="entry name" value="SGNH_plant_lipase-like"/>
</dbReference>
<feature type="signal peptide" evidence="8">
    <location>
        <begin position="1"/>
        <end position="27"/>
    </location>
</feature>
<evidence type="ECO:0000256" key="5">
    <source>
        <dbReference type="ARBA" id="ARBA00022801"/>
    </source>
</evidence>
<keyword evidence="3" id="KW-0964">Secreted</keyword>
<dbReference type="InterPro" id="IPR051238">
    <property type="entry name" value="GDSL_esterase/lipase"/>
</dbReference>
<dbReference type="CDD" id="cd01837">
    <property type="entry name" value="SGNH_plant_lipase_like"/>
    <property type="match status" value="1"/>
</dbReference>
<comment type="similarity">
    <text evidence="2">Belongs to the 'GDSL' lipolytic enzyme family.</text>
</comment>
<protein>
    <submittedName>
        <fullName evidence="9">Uncharacterized protein</fullName>
    </submittedName>
</protein>
<evidence type="ECO:0000256" key="7">
    <source>
        <dbReference type="ARBA" id="ARBA00023098"/>
    </source>
</evidence>
<dbReference type="Proteomes" id="UP001341840">
    <property type="component" value="Unassembled WGS sequence"/>
</dbReference>
<keyword evidence="10" id="KW-1185">Reference proteome</keyword>
<evidence type="ECO:0000313" key="10">
    <source>
        <dbReference type="Proteomes" id="UP001341840"/>
    </source>
</evidence>
<keyword evidence="6" id="KW-0442">Lipid degradation</keyword>
<comment type="subcellular location">
    <subcellularLocation>
        <location evidence="1">Secreted</location>
    </subcellularLocation>
</comment>
<dbReference type="Gene3D" id="3.40.50.1110">
    <property type="entry name" value="SGNH hydrolase"/>
    <property type="match status" value="1"/>
</dbReference>
<dbReference type="InterPro" id="IPR001087">
    <property type="entry name" value="GDSL"/>
</dbReference>
<dbReference type="Pfam" id="PF00657">
    <property type="entry name" value="Lipase_GDSL"/>
    <property type="match status" value="1"/>
</dbReference>
<dbReference type="PANTHER" id="PTHR45650">
    <property type="entry name" value="GDSL-LIKE LIPASE/ACYLHYDROLASE-RELATED"/>
    <property type="match status" value="1"/>
</dbReference>
<keyword evidence="5" id="KW-0378">Hydrolase</keyword>
<name>A0ABU6U1T6_9FABA</name>
<dbReference type="InterPro" id="IPR036514">
    <property type="entry name" value="SGNH_hydro_sf"/>
</dbReference>
<sequence>MALLACETKMICLVLPLLLVLVACVKGAPQVPCLFIFGDSLSDSGNNNNLATAAKANFIPYGIDFPSGPTGRFTNGRTTIDLISQLLGFEEFIPPFANTSGYDILKGVNYASGSAGILVESGSHAGAVISLELQIANHRVIISRISSILGSMDKAQQHLSKCLYYVNIGSNDYINNYFLSQLYPTSQIYTPTQYAELLIQHLKLNLLDLVDVGASKLVIVGLGLPGCTPNSIKNYGTNGSCYEEGNEQVSIFNSKLGPLVDFLNYNLYPYSKSIFIDSTAVAIANTNAPGFTVSTVGCCVTGPRGECAPNETPCHNRKEYVFWDDFHPTEAWNEVNAINAYAATNPTFAHPMDIQQLVHQEIHVMEPHFKSHLTTISAL</sequence>
<evidence type="ECO:0000256" key="1">
    <source>
        <dbReference type="ARBA" id="ARBA00004613"/>
    </source>
</evidence>
<evidence type="ECO:0000313" key="9">
    <source>
        <dbReference type="EMBL" id="MED6155122.1"/>
    </source>
</evidence>
<feature type="chain" id="PRO_5046041052" evidence="8">
    <location>
        <begin position="28"/>
        <end position="379"/>
    </location>
</feature>
<dbReference type="PANTHER" id="PTHR45650:SF75">
    <property type="entry name" value="GDSL-LIKE LIPASE_ACYLHYDROLASE"/>
    <property type="match status" value="1"/>
</dbReference>